<keyword evidence="2" id="KW-1185">Reference proteome</keyword>
<evidence type="ECO:0000313" key="1">
    <source>
        <dbReference type="EMBL" id="CAK0783068.1"/>
    </source>
</evidence>
<name>A0AAV1I7D2_9CHLO</name>
<dbReference type="AlphaFoldDB" id="A0AAV1I7D2"/>
<dbReference type="Proteomes" id="UP001314263">
    <property type="component" value="Unassembled WGS sequence"/>
</dbReference>
<evidence type="ECO:0000313" key="2">
    <source>
        <dbReference type="Proteomes" id="UP001314263"/>
    </source>
</evidence>
<sequence length="161" mass="17849">MRAPDSALHIVEHPRIMPLLQALGDSTMLDEGHMQYFNSVTHVLQPTPISVIFMGSLACPRHMHHATLFRGPEPLGPNMQMTRIAGARRVVLFPALLAVRHLMCVAALCYHAPSARSVSERICPALGYTMIGKSLLAVRDRKEARVLPWHQSLPQGQFPST</sequence>
<organism evidence="1 2">
    <name type="scientific">Coccomyxa viridis</name>
    <dbReference type="NCBI Taxonomy" id="1274662"/>
    <lineage>
        <taxon>Eukaryota</taxon>
        <taxon>Viridiplantae</taxon>
        <taxon>Chlorophyta</taxon>
        <taxon>core chlorophytes</taxon>
        <taxon>Trebouxiophyceae</taxon>
        <taxon>Trebouxiophyceae incertae sedis</taxon>
        <taxon>Coccomyxaceae</taxon>
        <taxon>Coccomyxa</taxon>
    </lineage>
</organism>
<accession>A0AAV1I7D2</accession>
<protein>
    <submittedName>
        <fullName evidence="1">Uncharacterized protein</fullName>
    </submittedName>
</protein>
<reference evidence="1 2" key="1">
    <citation type="submission" date="2023-10" db="EMBL/GenBank/DDBJ databases">
        <authorList>
            <person name="Maclean D."/>
            <person name="Macfadyen A."/>
        </authorList>
    </citation>
    <scope>NUCLEOTIDE SEQUENCE [LARGE SCALE GENOMIC DNA]</scope>
</reference>
<dbReference type="EMBL" id="CAUYUE010000008">
    <property type="protein sequence ID" value="CAK0783068.1"/>
    <property type="molecule type" value="Genomic_DNA"/>
</dbReference>
<gene>
    <name evidence="1" type="ORF">CVIRNUC_006263</name>
</gene>
<comment type="caution">
    <text evidence="1">The sequence shown here is derived from an EMBL/GenBank/DDBJ whole genome shotgun (WGS) entry which is preliminary data.</text>
</comment>
<proteinExistence type="predicted"/>